<gene>
    <name evidence="1" type="ORF">ALP29_201203</name>
</gene>
<dbReference type="AlphaFoldDB" id="A0A3M5VMC2"/>
<proteinExistence type="predicted"/>
<name>A0A3M5VMC2_PSESX</name>
<comment type="caution">
    <text evidence="1">The sequence shown here is derived from an EMBL/GenBank/DDBJ whole genome shotgun (WGS) entry which is preliminary data.</text>
</comment>
<evidence type="ECO:0000313" key="1">
    <source>
        <dbReference type="EMBL" id="RMU59346.1"/>
    </source>
</evidence>
<protein>
    <submittedName>
        <fullName evidence="1">Uncharacterized protein</fullName>
    </submittedName>
</protein>
<organism evidence="1 2">
    <name type="scientific">Pseudomonas syringae pv. avii</name>
    <dbReference type="NCBI Taxonomy" id="663959"/>
    <lineage>
        <taxon>Bacteria</taxon>
        <taxon>Pseudomonadati</taxon>
        <taxon>Pseudomonadota</taxon>
        <taxon>Gammaproteobacteria</taxon>
        <taxon>Pseudomonadales</taxon>
        <taxon>Pseudomonadaceae</taxon>
        <taxon>Pseudomonas</taxon>
        <taxon>Pseudomonas syringae</taxon>
    </lineage>
</organism>
<dbReference type="Proteomes" id="UP000280395">
    <property type="component" value="Unassembled WGS sequence"/>
</dbReference>
<sequence length="43" mass="4977">MIVVLDDLQVIQTGNQYAHQQHDRHSTEHDPAAHQTCVFFVVF</sequence>
<accession>A0A3M5VMC2</accession>
<evidence type="ECO:0000313" key="2">
    <source>
        <dbReference type="Proteomes" id="UP000280395"/>
    </source>
</evidence>
<reference evidence="1 2" key="1">
    <citation type="submission" date="2018-08" db="EMBL/GenBank/DDBJ databases">
        <title>Recombination of ecologically and evolutionarily significant loci maintains genetic cohesion in the Pseudomonas syringae species complex.</title>
        <authorList>
            <person name="Dillon M."/>
            <person name="Thakur S."/>
            <person name="Almeida R.N.D."/>
            <person name="Weir B.S."/>
            <person name="Guttman D.S."/>
        </authorList>
    </citation>
    <scope>NUCLEOTIDE SEQUENCE [LARGE SCALE GENOMIC DNA]</scope>
    <source>
        <strain evidence="1 2">ICMP 14479</strain>
    </source>
</reference>
<dbReference type="EMBL" id="RBUA01000530">
    <property type="protein sequence ID" value="RMU59346.1"/>
    <property type="molecule type" value="Genomic_DNA"/>
</dbReference>